<evidence type="ECO:0000313" key="23">
    <source>
        <dbReference type="Proteomes" id="UP000001369"/>
    </source>
</evidence>
<organism evidence="22 23">
    <name type="scientific">Sulfurihydrogenibium azorense (strain DSM 15241 / OCM 825 / Az-Fu1)</name>
    <dbReference type="NCBI Taxonomy" id="204536"/>
    <lineage>
        <taxon>Bacteria</taxon>
        <taxon>Pseudomonadati</taxon>
        <taxon>Aquificota</taxon>
        <taxon>Aquificia</taxon>
        <taxon>Aquificales</taxon>
        <taxon>Hydrogenothermaceae</taxon>
        <taxon>Sulfurihydrogenibium</taxon>
    </lineage>
</organism>
<dbReference type="eggNOG" id="COG0070">
    <property type="taxonomic scope" value="Bacteria"/>
</dbReference>
<evidence type="ECO:0000313" key="22">
    <source>
        <dbReference type="EMBL" id="ACN99043.1"/>
    </source>
</evidence>
<evidence type="ECO:0000256" key="6">
    <source>
        <dbReference type="ARBA" id="ARBA00022605"/>
    </source>
</evidence>
<dbReference type="Pfam" id="PF00310">
    <property type="entry name" value="GATase_2"/>
    <property type="match status" value="1"/>
</dbReference>
<dbReference type="GO" id="GO:0006537">
    <property type="term" value="P:glutamate biosynthetic process"/>
    <property type="evidence" value="ECO:0007669"/>
    <property type="project" value="UniProtKB-KW"/>
</dbReference>
<dbReference type="RefSeq" id="WP_012674363.1">
    <property type="nucleotide sequence ID" value="NC_012438.1"/>
</dbReference>
<dbReference type="HOGENOM" id="CLU_000422_8_2_0"/>
<comment type="similarity">
    <text evidence="4">Belongs to the glutamate synthase family.</text>
</comment>
<evidence type="ECO:0000256" key="9">
    <source>
        <dbReference type="ARBA" id="ARBA00022723"/>
    </source>
</evidence>
<accession>C1DXW0</accession>
<dbReference type="Gene3D" id="3.20.20.70">
    <property type="entry name" value="Aldolase class I"/>
    <property type="match status" value="2"/>
</dbReference>
<keyword evidence="10" id="KW-0274">FAD</keyword>
<dbReference type="Gene3D" id="2.160.20.60">
    <property type="entry name" value="Glutamate synthase, alpha subunit, C-terminal domain"/>
    <property type="match status" value="1"/>
</dbReference>
<protein>
    <recommendedName>
        <fullName evidence="19">Glutamate synthase [NADPH] large chain</fullName>
        <ecNumber evidence="5">1.4.1.13</ecNumber>
    </recommendedName>
    <alternativeName>
        <fullName evidence="20">Glutamate synthase subunit alpha</fullName>
    </alternativeName>
</protein>
<dbReference type="SUPFAM" id="SSF51395">
    <property type="entry name" value="FMN-linked oxidoreductases"/>
    <property type="match status" value="1"/>
</dbReference>
<dbReference type="Pfam" id="PF04898">
    <property type="entry name" value="Glu_syn_central"/>
    <property type="match status" value="1"/>
</dbReference>
<dbReference type="CDD" id="cd00982">
    <property type="entry name" value="gltB_C"/>
    <property type="match status" value="1"/>
</dbReference>
<dbReference type="InterPro" id="IPR050711">
    <property type="entry name" value="ET-N_metabolism_enzyme"/>
</dbReference>
<dbReference type="Gene3D" id="3.60.20.10">
    <property type="entry name" value="Glutamine Phosphoribosylpyrophosphate, subunit 1, domain 1"/>
    <property type="match status" value="1"/>
</dbReference>
<evidence type="ECO:0000256" key="5">
    <source>
        <dbReference type="ARBA" id="ARBA00012079"/>
    </source>
</evidence>
<keyword evidence="13" id="KW-0408">Iron</keyword>
<keyword evidence="23" id="KW-1185">Reference proteome</keyword>
<evidence type="ECO:0000256" key="4">
    <source>
        <dbReference type="ARBA" id="ARBA00009716"/>
    </source>
</evidence>
<reference evidence="22 23" key="1">
    <citation type="journal article" date="2009" name="J. Bacteriol.">
        <title>Complete and draft genome sequences of six members of the Aquificales.</title>
        <authorList>
            <person name="Reysenbach A.L."/>
            <person name="Hamamura N."/>
            <person name="Podar M."/>
            <person name="Griffiths E."/>
            <person name="Ferreira S."/>
            <person name="Hochstein R."/>
            <person name="Heidelberg J."/>
            <person name="Johnson J."/>
            <person name="Mead D."/>
            <person name="Pohorille A."/>
            <person name="Sarmiento M."/>
            <person name="Schweighofer K."/>
            <person name="Seshadri R."/>
            <person name="Voytek M.A."/>
        </authorList>
    </citation>
    <scope>NUCLEOTIDE SEQUENCE [LARGE SCALE GENOMIC DNA]</scope>
    <source>
        <strain evidence="23">Az-Fu1 / DSM 15241 / OCM 825</strain>
    </source>
</reference>
<comment type="cofactor">
    <cofactor evidence="2">
        <name>[3Fe-4S] cluster</name>
        <dbReference type="ChEBI" id="CHEBI:21137"/>
    </cofactor>
</comment>
<dbReference type="FunFam" id="3.60.20.10:FF:000001">
    <property type="entry name" value="Glutamate synthase, large subunit"/>
    <property type="match status" value="1"/>
</dbReference>
<keyword evidence="14" id="KW-0411">Iron-sulfur</keyword>
<evidence type="ECO:0000256" key="18">
    <source>
        <dbReference type="ARBA" id="ARBA00048151"/>
    </source>
</evidence>
<proteinExistence type="inferred from homology"/>
<evidence type="ECO:0000256" key="13">
    <source>
        <dbReference type="ARBA" id="ARBA00023004"/>
    </source>
</evidence>
<dbReference type="CDD" id="cd00713">
    <property type="entry name" value="GltS"/>
    <property type="match status" value="1"/>
</dbReference>
<keyword evidence="6" id="KW-0028">Amino-acid biosynthesis</keyword>
<evidence type="ECO:0000256" key="14">
    <source>
        <dbReference type="ARBA" id="ARBA00023014"/>
    </source>
</evidence>
<dbReference type="EC" id="1.4.1.13" evidence="5"/>
<dbReference type="MEROPS" id="C44.003"/>
<dbReference type="EMBL" id="CP001229">
    <property type="protein sequence ID" value="ACN99043.1"/>
    <property type="molecule type" value="Genomic_DNA"/>
</dbReference>
<dbReference type="InterPro" id="IPR002489">
    <property type="entry name" value="Glu_synth_asu_C"/>
</dbReference>
<keyword evidence="12 22" id="KW-0560">Oxidoreductase</keyword>
<dbReference type="Pfam" id="PF01645">
    <property type="entry name" value="Glu_synthase"/>
    <property type="match status" value="1"/>
</dbReference>
<dbReference type="OrthoDB" id="9758182at2"/>
<dbReference type="GO" id="GO:0051538">
    <property type="term" value="F:3 iron, 4 sulfur cluster binding"/>
    <property type="evidence" value="ECO:0007669"/>
    <property type="project" value="UniProtKB-KW"/>
</dbReference>
<evidence type="ECO:0000256" key="2">
    <source>
        <dbReference type="ARBA" id="ARBA00001927"/>
    </source>
</evidence>
<dbReference type="STRING" id="204536.SULAZ_0226"/>
<comment type="cofactor">
    <cofactor evidence="3">
        <name>FAD</name>
        <dbReference type="ChEBI" id="CHEBI:57692"/>
    </cofactor>
</comment>
<dbReference type="eggNOG" id="COG0069">
    <property type="taxonomic scope" value="Bacteria"/>
</dbReference>
<comment type="cofactor">
    <cofactor evidence="1">
        <name>FMN</name>
        <dbReference type="ChEBI" id="CHEBI:58210"/>
    </cofactor>
</comment>
<evidence type="ECO:0000256" key="3">
    <source>
        <dbReference type="ARBA" id="ARBA00001974"/>
    </source>
</evidence>
<dbReference type="NCBIfam" id="NF008730">
    <property type="entry name" value="PRK11750.1"/>
    <property type="match status" value="1"/>
</dbReference>
<dbReference type="InterPro" id="IPR013785">
    <property type="entry name" value="Aldolase_TIM"/>
</dbReference>
<evidence type="ECO:0000256" key="17">
    <source>
        <dbReference type="ARBA" id="ARBA00037898"/>
    </source>
</evidence>
<evidence type="ECO:0000256" key="11">
    <source>
        <dbReference type="ARBA" id="ARBA00022962"/>
    </source>
</evidence>
<keyword evidence="7" id="KW-0285">Flavoprotein</keyword>
<dbReference type="PANTHER" id="PTHR11938:SF133">
    <property type="entry name" value="GLUTAMATE SYNTHASE (NADH)"/>
    <property type="match status" value="1"/>
</dbReference>
<dbReference type="GO" id="GO:0004355">
    <property type="term" value="F:glutamate synthase (NADPH) activity"/>
    <property type="evidence" value="ECO:0007669"/>
    <property type="project" value="UniProtKB-EC"/>
</dbReference>
<dbReference type="Pfam" id="PF01493">
    <property type="entry name" value="GXGXG"/>
    <property type="match status" value="1"/>
</dbReference>
<dbReference type="InterPro" id="IPR029055">
    <property type="entry name" value="Ntn_hydrolases_N"/>
</dbReference>
<dbReference type="PROSITE" id="PS51278">
    <property type="entry name" value="GATASE_TYPE_2"/>
    <property type="match status" value="1"/>
</dbReference>
<dbReference type="GO" id="GO:0019676">
    <property type="term" value="P:ammonia assimilation cycle"/>
    <property type="evidence" value="ECO:0007669"/>
    <property type="project" value="TreeGrafter"/>
</dbReference>
<dbReference type="eggNOG" id="COG0067">
    <property type="taxonomic scope" value="Bacteria"/>
</dbReference>
<dbReference type="FunFam" id="2.160.20.60:FF:000001">
    <property type="entry name" value="Glutamate synthase, large subunit"/>
    <property type="match status" value="1"/>
</dbReference>
<name>C1DXW0_SULAA</name>
<evidence type="ECO:0000256" key="19">
    <source>
        <dbReference type="ARBA" id="ARBA00072108"/>
    </source>
</evidence>
<evidence type="ECO:0000256" key="1">
    <source>
        <dbReference type="ARBA" id="ARBA00001917"/>
    </source>
</evidence>
<dbReference type="InterPro" id="IPR036485">
    <property type="entry name" value="Glu_synth_asu_C_sf"/>
</dbReference>
<dbReference type="InterPro" id="IPR002932">
    <property type="entry name" value="Glu_synthdom"/>
</dbReference>
<evidence type="ECO:0000256" key="15">
    <source>
        <dbReference type="ARBA" id="ARBA00023164"/>
    </source>
</evidence>
<keyword evidence="8" id="KW-0288">FMN</keyword>
<comment type="catalytic activity">
    <reaction evidence="18">
        <text>2 L-glutamate + NADP(+) = L-glutamine + 2-oxoglutarate + NADPH + H(+)</text>
        <dbReference type="Rhea" id="RHEA:15501"/>
        <dbReference type="ChEBI" id="CHEBI:15378"/>
        <dbReference type="ChEBI" id="CHEBI:16810"/>
        <dbReference type="ChEBI" id="CHEBI:29985"/>
        <dbReference type="ChEBI" id="CHEBI:57783"/>
        <dbReference type="ChEBI" id="CHEBI:58349"/>
        <dbReference type="ChEBI" id="CHEBI:58359"/>
        <dbReference type="EC" id="1.4.1.13"/>
    </reaction>
</comment>
<keyword evidence="11" id="KW-0315">Glutamine amidotransferase</keyword>
<evidence type="ECO:0000259" key="21">
    <source>
        <dbReference type="PROSITE" id="PS51278"/>
    </source>
</evidence>
<dbReference type="PANTHER" id="PTHR11938">
    <property type="entry name" value="FAD NADPH DEHYDROGENASE/OXIDOREDUCTASE"/>
    <property type="match status" value="1"/>
</dbReference>
<comment type="pathway">
    <text evidence="17">Amino-acid biosynthesis; L-glutamate biosynthesis via GLT pathway; L-glutamate from 2-oxoglutarate and L-glutamine (NADP(+) route): step 1/1.</text>
</comment>
<evidence type="ECO:0000256" key="12">
    <source>
        <dbReference type="ARBA" id="ARBA00023002"/>
    </source>
</evidence>
<dbReference type="InterPro" id="IPR017932">
    <property type="entry name" value="GATase_2_dom"/>
</dbReference>
<dbReference type="SUPFAM" id="SSF56235">
    <property type="entry name" value="N-terminal nucleophile aminohydrolases (Ntn hydrolases)"/>
    <property type="match status" value="1"/>
</dbReference>
<dbReference type="InterPro" id="IPR006982">
    <property type="entry name" value="Glu_synth_centr_N"/>
</dbReference>
<dbReference type="SUPFAM" id="SSF69336">
    <property type="entry name" value="Alpha subunit of glutamate synthase, C-terminal domain"/>
    <property type="match status" value="1"/>
</dbReference>
<evidence type="ECO:0000256" key="20">
    <source>
        <dbReference type="ARBA" id="ARBA00079921"/>
    </source>
</evidence>
<dbReference type="CDD" id="cd02808">
    <property type="entry name" value="GltS_FMN"/>
    <property type="match status" value="1"/>
</dbReference>
<keyword evidence="15" id="KW-0314">Glutamate biosynthesis</keyword>
<sequence length="1468" mass="163289">MSEILEKDACGVGFLANIKGIKSHKILHDALESLANLDHRGAVSADGKTGDGAGILTQIPYKFFEKQLKKLGIKIPSIEDFAVGVFFLPKGKEESLKKEIEDIINQKFKFLGWREVPINQDEVGEIAKRTQPTILQGFISKEGIKTENFEKDLFILRKKLEKLTLNQDYKDFYIPSLSSRTIVYKGLITAPKLRDFYLDLQDEDYETAFAIFHQRYSTNTFPNWKLAHPFRMLAHNGEINTISANRNWLKAKEQDIREVWGDLADIILPITNDTDSDSASLDNAVEFLVHSGKDILTAINVLVPRAWENDDRLTPEERAFYEYFACIFESWDGPAAIAFTDGKIIGGKLDRNGLRPARYIITNDVLLMASEVGVIEFPEEEVILKGRLGPGDKIALNLETGKIYFSEEIIDLLVKDKNYKEWVESNIVPFIPAKETPEIDYKDVLKELITFGYDKDEINMVVKEMALKGVEPTYSMGNDTPISVLSRRPKMLASYFKQRFAQVTNPPIDPIREKKVMSLKTYVGKKENFLLETPKHANQIVFESPIIFDNEMEELIKTYPDKVQIIPTIFPPYETALEPTLDEICQRVEEAVDNGKEIIILSDRDVSIEGAPIPMGLAVGAVNTYMAKKGKRSKFSIIADSGEVRDTHSVAFLIGYGATLVNPYMAVQVIRNLIEDDKKFEITFEEAVKNYRKALNEGLLKIMSKMGIATIKSYRGSGLFEALGISQEVIDRCFPGTVSKLDGIGFIEIAREVLARFNPAFSGEMKDLPVGGEYRHRREGGEFHSWNPKALTSLHRAVRQIKLEEYKAFTELAYAEKPVELRDLLEISSDRPPIPIEEVEPIESIMKRFVGAGMSVGALSREAHETIAEALNTIGGKSNSGEGGEDPARYGTIKNSKIKQVASGRFGVTPEYLNSAEEIEIKIAQGAKPGEGGQLPGKKVDVYIAFLRHAKPGITLISPPPHHDIYSIEDLAQLIYDLKMINPKAKVIVKLVSESGIGVVASGVAKAFADIIHISGHDGGTGASPLSSIKNAGTIWELGLPEVQKALIDNDLRSRVKLRVDGGIKTGRDIIIGALLGAEEFGFGTALMIAEGCVMARQCHLNTCPVGITTQDKRLREKFPGKPEHIINYLKFVAQEVRQYLANMGYRSLDEIIGRTDLLRPIIPHDHYKAKKIKFDHVLIPYDPTKPSKSTQDSNPIPDSKKPFDLEILPEILPAIEKDQNFSGFYVLRNTYRSFGTRIAHEIVKRYGDKGLRNGKIELNLRGTAGQSFGAFCVHGMILSLTGQANDYVGKGMAGGMIIIKPPKEFKGESHKNVIAGNTILYGATGGQVFISGKVGERFAVRNSGAVAVVEGVGDHGCEYMTDGIVMVLGDIGVNFGAGMTGGVAYIYDPNGEVSKKINKSYVEVMPLEEEDIDQIEKLLTKHKAYTDSKIAEKILYNFKQEIDNFVKVVPIEVKKPSDETDEVEVKK</sequence>
<evidence type="ECO:0000256" key="10">
    <source>
        <dbReference type="ARBA" id="ARBA00022827"/>
    </source>
</evidence>
<evidence type="ECO:0000256" key="8">
    <source>
        <dbReference type="ARBA" id="ARBA00022643"/>
    </source>
</evidence>
<feature type="domain" description="Glutamine amidotransferase type-2" evidence="21">
    <location>
        <begin position="10"/>
        <end position="399"/>
    </location>
</feature>
<keyword evidence="9" id="KW-0479">Metal-binding</keyword>
<keyword evidence="16" id="KW-0003">3Fe-4S</keyword>
<dbReference type="KEGG" id="saf:SULAZ_0226"/>
<dbReference type="GO" id="GO:0046872">
    <property type="term" value="F:metal ion binding"/>
    <property type="evidence" value="ECO:0007669"/>
    <property type="project" value="UniProtKB-KW"/>
</dbReference>
<evidence type="ECO:0000256" key="16">
    <source>
        <dbReference type="ARBA" id="ARBA00023291"/>
    </source>
</evidence>
<gene>
    <name evidence="22" type="primary">gltB</name>
    <name evidence="22" type="ordered locus">SULAZ_0226</name>
</gene>
<dbReference type="Proteomes" id="UP000001369">
    <property type="component" value="Chromosome"/>
</dbReference>
<evidence type="ECO:0000256" key="7">
    <source>
        <dbReference type="ARBA" id="ARBA00022630"/>
    </source>
</evidence>